<accession>A0AB37VPV5</accession>
<sequence length="80" mass="9537">MRNYWYVSLSNRYPQPNDNDPSRVVQSVQIKKKYSIIEMVREATPKEIDKYNLRYCGSGYFSEQNIQKNINKNLRDTNAN</sequence>
<reference evidence="1 2" key="1">
    <citation type="submission" date="2017-12" db="EMBL/GenBank/DDBJ databases">
        <title>A pool of 800 enterococci isolated from chicken carcass rinse samples from New Zealand.</title>
        <authorList>
            <person name="Zhang J."/>
            <person name="Rogers L."/>
            <person name="Midwinter A."/>
            <person name="French N."/>
        </authorList>
    </citation>
    <scope>NUCLEOTIDE SEQUENCE [LARGE SCALE GENOMIC DNA]</scope>
    <source>
        <strain evidence="1 2">EN697</strain>
    </source>
</reference>
<dbReference type="RefSeq" id="WP_096705265.1">
    <property type="nucleotide sequence ID" value="NZ_JAKJOI010000245.1"/>
</dbReference>
<dbReference type="Proteomes" id="UP000289562">
    <property type="component" value="Unassembled WGS sequence"/>
</dbReference>
<evidence type="ECO:0000313" key="2">
    <source>
        <dbReference type="Proteomes" id="UP000289562"/>
    </source>
</evidence>
<name>A0AB37VPV5_ENTFC</name>
<dbReference type="EMBL" id="PJVH01000116">
    <property type="protein sequence ID" value="RXU82075.1"/>
    <property type="molecule type" value="Genomic_DNA"/>
</dbReference>
<protein>
    <recommendedName>
        <fullName evidence="3">Transposase</fullName>
    </recommendedName>
</protein>
<comment type="caution">
    <text evidence="1">The sequence shown here is derived from an EMBL/GenBank/DDBJ whole genome shotgun (WGS) entry which is preliminary data.</text>
</comment>
<proteinExistence type="predicted"/>
<gene>
    <name evidence="1" type="ORF">CYQ77_14180</name>
</gene>
<dbReference type="AlphaFoldDB" id="A0AB37VPV5"/>
<evidence type="ECO:0008006" key="3">
    <source>
        <dbReference type="Google" id="ProtNLM"/>
    </source>
</evidence>
<organism evidence="1 2">
    <name type="scientific">Enterococcus faecium</name>
    <name type="common">Streptococcus faecium</name>
    <dbReference type="NCBI Taxonomy" id="1352"/>
    <lineage>
        <taxon>Bacteria</taxon>
        <taxon>Bacillati</taxon>
        <taxon>Bacillota</taxon>
        <taxon>Bacilli</taxon>
        <taxon>Lactobacillales</taxon>
        <taxon>Enterococcaceae</taxon>
        <taxon>Enterococcus</taxon>
    </lineage>
</organism>
<evidence type="ECO:0000313" key="1">
    <source>
        <dbReference type="EMBL" id="RXU82075.1"/>
    </source>
</evidence>